<evidence type="ECO:0000256" key="8">
    <source>
        <dbReference type="ARBA" id="ARBA00023136"/>
    </source>
</evidence>
<evidence type="ECO:0000256" key="2">
    <source>
        <dbReference type="ARBA" id="ARBA00008159"/>
    </source>
</evidence>
<evidence type="ECO:0000256" key="14">
    <source>
        <dbReference type="ARBA" id="ARBA00074205"/>
    </source>
</evidence>
<dbReference type="RefSeq" id="XP_012919901.1">
    <property type="nucleotide sequence ID" value="XM_013064447.2"/>
</dbReference>
<comment type="subunit">
    <text evidence="13">Interacts with IL3. Heterodimer of an alpha and a beta subunit. The beta subunit is common to the IL3, IL5 and GM-CSF receptors.</text>
</comment>
<evidence type="ECO:0000256" key="5">
    <source>
        <dbReference type="ARBA" id="ARBA00022729"/>
    </source>
</evidence>
<evidence type="ECO:0000256" key="9">
    <source>
        <dbReference type="ARBA" id="ARBA00023157"/>
    </source>
</evidence>
<dbReference type="CTD" id="3563"/>
<name>A0A8U0THH5_MUSPF</name>
<keyword evidence="8 16" id="KW-0472">Membrane</keyword>
<dbReference type="SUPFAM" id="SSF49265">
    <property type="entry name" value="Fibronectin type III"/>
    <property type="match status" value="2"/>
</dbReference>
<proteinExistence type="inferred from homology"/>
<evidence type="ECO:0000256" key="6">
    <source>
        <dbReference type="ARBA" id="ARBA00022843"/>
    </source>
</evidence>
<sequence>MALLWLAVLLTSASGLPQSQEDHYSPIKNLRIEPVERRLTWDLHGNVSEIMCFINSKFITKAVNHNRYCQFHVLPSCEVKNFSISLTKGPPFLMGIQYPLHEGNPEAAARGLDCRVHDVDVLTCSWDVGREAPRDIQYHLYWQELRTRREYECPNYEMDPRGKLVRCHFNDVSRLPKHLQILVRGTSQSAWIPCSDRTVELSEIEILNPPNITATCNKSYLMMEWEACSHFNNRFEYELQLQKGSDPAYTEKLQEKFFELHNPKNYVVRLRAKGFYRKSWSEWSAPQSFECDLGEDSPRPDWLLAALVLLATLLVLGLVIALCGRYSVLQKIFPPIPHMKDPITDNLQNSKWPGRAAEQAGKTAQWQRCRFWGRHDNGPETFSTGPDAHTAWLRLGRGTTGWGGGRDPSERAPWRSHQQGSRAVLGSFNKSTLFPPVLVR</sequence>
<feature type="transmembrane region" description="Helical" evidence="16">
    <location>
        <begin position="302"/>
        <end position="323"/>
    </location>
</feature>
<dbReference type="RefSeq" id="XP_012919902.1">
    <property type="nucleotide sequence ID" value="XM_013064448.2"/>
</dbReference>
<keyword evidence="4 16" id="KW-0812">Transmembrane</keyword>
<protein>
    <recommendedName>
        <fullName evidence="14">Interleukin-3 receptor subunit alpha</fullName>
    </recommendedName>
</protein>
<keyword evidence="9" id="KW-1015">Disulfide bond</keyword>
<dbReference type="Proteomes" id="UP000000715">
    <property type="component" value="Unplaced"/>
</dbReference>
<evidence type="ECO:0000256" key="13">
    <source>
        <dbReference type="ARBA" id="ARBA00065508"/>
    </source>
</evidence>
<dbReference type="GO" id="GO:0009897">
    <property type="term" value="C:external side of plasma membrane"/>
    <property type="evidence" value="ECO:0007669"/>
    <property type="project" value="TreeGrafter"/>
</dbReference>
<gene>
    <name evidence="21 22" type="primary">IL3RA</name>
</gene>
<dbReference type="Pfam" id="PF18611">
    <property type="entry name" value="IL3Ra_N"/>
    <property type="match status" value="1"/>
</dbReference>
<comment type="subcellular location">
    <subcellularLocation>
        <location evidence="1">Cell membrane</location>
        <topology evidence="1">Single-pass type I membrane protein</topology>
    </subcellularLocation>
</comment>
<keyword evidence="10 21" id="KW-0675">Receptor</keyword>
<reference evidence="21 22" key="1">
    <citation type="submission" date="2025-04" db="UniProtKB">
        <authorList>
            <consortium name="RefSeq"/>
        </authorList>
    </citation>
    <scope>IDENTIFICATION</scope>
    <source>
        <tissue evidence="21 22">Brain</tissue>
    </source>
</reference>
<dbReference type="InterPro" id="IPR036116">
    <property type="entry name" value="FN3_sf"/>
</dbReference>
<dbReference type="InterPro" id="IPR003532">
    <property type="entry name" value="Short_hematopoietin_rcpt_2_CS"/>
</dbReference>
<dbReference type="InterPro" id="IPR013783">
    <property type="entry name" value="Ig-like_fold"/>
</dbReference>
<evidence type="ECO:0000256" key="10">
    <source>
        <dbReference type="ARBA" id="ARBA00023170"/>
    </source>
</evidence>
<evidence type="ECO:0000313" key="21">
    <source>
        <dbReference type="RefSeq" id="XP_012919901.1"/>
    </source>
</evidence>
<dbReference type="Pfam" id="PF09240">
    <property type="entry name" value="IL6Ra-bind"/>
    <property type="match status" value="1"/>
</dbReference>
<dbReference type="AlphaFoldDB" id="A0A8U0THH5"/>
<dbReference type="GO" id="GO:0004912">
    <property type="term" value="F:interleukin-3 receptor activity"/>
    <property type="evidence" value="ECO:0007669"/>
    <property type="project" value="UniProtKB-ARBA"/>
</dbReference>
<evidence type="ECO:0000256" key="11">
    <source>
        <dbReference type="ARBA" id="ARBA00023180"/>
    </source>
</evidence>
<keyword evidence="11" id="KW-0325">Glycoprotein</keyword>
<comment type="similarity">
    <text evidence="2">Belongs to the type I cytokine receptor family. Type 5 subfamily.</text>
</comment>
<dbReference type="OrthoDB" id="9835959at2759"/>
<dbReference type="GeneID" id="101671295"/>
<dbReference type="PANTHER" id="PTHR23037">
    <property type="entry name" value="CYTOKINE RECEPTOR"/>
    <property type="match status" value="1"/>
</dbReference>
<evidence type="ECO:0000256" key="3">
    <source>
        <dbReference type="ARBA" id="ARBA00022475"/>
    </source>
</evidence>
<evidence type="ECO:0000313" key="22">
    <source>
        <dbReference type="RefSeq" id="XP_012919902.1"/>
    </source>
</evidence>
<dbReference type="Gene3D" id="2.60.40.10">
    <property type="entry name" value="Immunoglobulins"/>
    <property type="match status" value="2"/>
</dbReference>
<dbReference type="InterPro" id="IPR040907">
    <property type="entry name" value="IL3Ra_N"/>
</dbReference>
<keyword evidence="6" id="KW-0832">Ubl conjugation</keyword>
<organism evidence="20 21">
    <name type="scientific">Mustela putorius furo</name>
    <name type="common">European domestic ferret</name>
    <name type="synonym">Mustela furo</name>
    <dbReference type="NCBI Taxonomy" id="9669"/>
    <lineage>
        <taxon>Eukaryota</taxon>
        <taxon>Metazoa</taxon>
        <taxon>Chordata</taxon>
        <taxon>Craniata</taxon>
        <taxon>Vertebrata</taxon>
        <taxon>Euteleostomi</taxon>
        <taxon>Mammalia</taxon>
        <taxon>Eutheria</taxon>
        <taxon>Laurasiatheria</taxon>
        <taxon>Carnivora</taxon>
        <taxon>Caniformia</taxon>
        <taxon>Musteloidea</taxon>
        <taxon>Mustelidae</taxon>
        <taxon>Mustelinae</taxon>
        <taxon>Mustela</taxon>
    </lineage>
</organism>
<dbReference type="InterPro" id="IPR015321">
    <property type="entry name" value="TypeI_recpt_CBD"/>
</dbReference>
<feature type="domain" description="IL-3 receptor alpha chain N-terminal" evidence="19">
    <location>
        <begin position="27"/>
        <end position="99"/>
    </location>
</feature>
<comment type="function">
    <text evidence="12">Cell surface receptor for IL3 expressed on hematopoietic progenitor cells, monocytes and B-lymphocytes that controls the production and differentiation of hematopoietic progenitor cells into lineage-restricted cells. Ligand stimulation rapidly induces hetrodimerization with IL3RB, phosphorylation and enzyme activity of effector proteins such as JAK2 and PI3K that play a role in signaling cell proliferation and differentiation. Activation of JAK2 leads to STAT5-mediated transcriptional program.</text>
</comment>
<feature type="chain" id="PRO_5044694130" description="Interleukin-3 receptor subunit alpha" evidence="17">
    <location>
        <begin position="16"/>
        <end position="440"/>
    </location>
</feature>
<evidence type="ECO:0000256" key="15">
    <source>
        <dbReference type="SAM" id="MobiDB-lite"/>
    </source>
</evidence>
<keyword evidence="20" id="KW-1185">Reference proteome</keyword>
<accession>A0A8U0THH5</accession>
<evidence type="ECO:0000256" key="7">
    <source>
        <dbReference type="ARBA" id="ARBA00022989"/>
    </source>
</evidence>
<feature type="domain" description="Type I cytokine receptor cytokine-binding" evidence="18">
    <location>
        <begin position="112"/>
        <end position="204"/>
    </location>
</feature>
<keyword evidence="7 16" id="KW-1133">Transmembrane helix</keyword>
<dbReference type="PANTHER" id="PTHR23037:SF46">
    <property type="entry name" value="INTERLEUKIN 5 RECEPTOR SUBUNIT ALPHA"/>
    <property type="match status" value="1"/>
</dbReference>
<evidence type="ECO:0000256" key="12">
    <source>
        <dbReference type="ARBA" id="ARBA00056770"/>
    </source>
</evidence>
<dbReference type="PROSITE" id="PS01356">
    <property type="entry name" value="HEMATOPO_REC_S_F2"/>
    <property type="match status" value="1"/>
</dbReference>
<dbReference type="FunFam" id="2.60.40.10:FF:002832">
    <property type="entry name" value="Interleukin-3 receptor subunit alpha"/>
    <property type="match status" value="1"/>
</dbReference>
<evidence type="ECO:0000256" key="1">
    <source>
        <dbReference type="ARBA" id="ARBA00004251"/>
    </source>
</evidence>
<dbReference type="Gene3D" id="2.60.40.3850">
    <property type="match status" value="1"/>
</dbReference>
<evidence type="ECO:0000256" key="16">
    <source>
        <dbReference type="SAM" id="Phobius"/>
    </source>
</evidence>
<keyword evidence="5 17" id="KW-0732">Signal</keyword>
<evidence type="ECO:0000256" key="4">
    <source>
        <dbReference type="ARBA" id="ARBA00022692"/>
    </source>
</evidence>
<feature type="region of interest" description="Disordered" evidence="15">
    <location>
        <begin position="399"/>
        <end position="422"/>
    </location>
</feature>
<evidence type="ECO:0000259" key="18">
    <source>
        <dbReference type="Pfam" id="PF09240"/>
    </source>
</evidence>
<evidence type="ECO:0000259" key="19">
    <source>
        <dbReference type="Pfam" id="PF18611"/>
    </source>
</evidence>
<evidence type="ECO:0000256" key="17">
    <source>
        <dbReference type="SAM" id="SignalP"/>
    </source>
</evidence>
<evidence type="ECO:0000313" key="20">
    <source>
        <dbReference type="Proteomes" id="UP000000715"/>
    </source>
</evidence>
<feature type="signal peptide" evidence="17">
    <location>
        <begin position="1"/>
        <end position="15"/>
    </location>
</feature>
<keyword evidence="3" id="KW-1003">Cell membrane</keyword>